<dbReference type="Proteomes" id="UP000199648">
    <property type="component" value="Unassembled WGS sequence"/>
</dbReference>
<dbReference type="STRING" id="415747.SAMN03097708_03208"/>
<organism evidence="1 2">
    <name type="scientific">Thiohalomonas denitrificans</name>
    <dbReference type="NCBI Taxonomy" id="415747"/>
    <lineage>
        <taxon>Bacteria</taxon>
        <taxon>Pseudomonadati</taxon>
        <taxon>Pseudomonadota</taxon>
        <taxon>Gammaproteobacteria</taxon>
        <taxon>Thiohalomonadales</taxon>
        <taxon>Thiohalomonadaceae</taxon>
        <taxon>Thiohalomonas</taxon>
    </lineage>
</organism>
<gene>
    <name evidence="1" type="ORF">SAMN03097708_03208</name>
</gene>
<dbReference type="OrthoDB" id="7059117at2"/>
<reference evidence="1 2" key="1">
    <citation type="submission" date="2016-10" db="EMBL/GenBank/DDBJ databases">
        <authorList>
            <person name="de Groot N.N."/>
        </authorList>
    </citation>
    <scope>NUCLEOTIDE SEQUENCE [LARGE SCALE GENOMIC DNA]</scope>
    <source>
        <strain evidence="1 2">HLD2</strain>
    </source>
</reference>
<evidence type="ECO:0000313" key="1">
    <source>
        <dbReference type="EMBL" id="SCZ67832.1"/>
    </source>
</evidence>
<dbReference type="AlphaFoldDB" id="A0A1G5R1A3"/>
<evidence type="ECO:0000313" key="2">
    <source>
        <dbReference type="Proteomes" id="UP000199648"/>
    </source>
</evidence>
<keyword evidence="2" id="KW-1185">Reference proteome</keyword>
<sequence length="182" mass="20929">MSTSSISRRMESCIAAFQANDYESALIHYFPALDKTAKRRRPNGGVGARIRNFLDDELDIISHIATRNIFRVECDGVSFPQAIYKFARTSIAHEGELDQRINFNNHNGVSIGQTWNLPPSFIIGLIFAVLLAPENRNERFEKQYVVSIHGTKFNLGELWGERQKIRDWMENEYGHPIFQSRP</sequence>
<dbReference type="EMBL" id="FMWD01000017">
    <property type="protein sequence ID" value="SCZ67832.1"/>
    <property type="molecule type" value="Genomic_DNA"/>
</dbReference>
<accession>A0A1G5R1A3</accession>
<name>A0A1G5R1A3_9GAMM</name>
<protein>
    <submittedName>
        <fullName evidence="1">Uncharacterized protein</fullName>
    </submittedName>
</protein>
<proteinExistence type="predicted"/>